<dbReference type="SUPFAM" id="SSF56219">
    <property type="entry name" value="DNase I-like"/>
    <property type="match status" value="1"/>
</dbReference>
<dbReference type="Pfam" id="PF03372">
    <property type="entry name" value="Exo_endo_phos"/>
    <property type="match status" value="1"/>
</dbReference>
<dbReference type="InterPro" id="IPR000477">
    <property type="entry name" value="RT_dom"/>
</dbReference>
<dbReference type="AlphaFoldDB" id="A0AAF0ZWU5"/>
<organism evidence="3 4">
    <name type="scientific">Solanum verrucosum</name>
    <dbReference type="NCBI Taxonomy" id="315347"/>
    <lineage>
        <taxon>Eukaryota</taxon>
        <taxon>Viridiplantae</taxon>
        <taxon>Streptophyta</taxon>
        <taxon>Embryophyta</taxon>
        <taxon>Tracheophyta</taxon>
        <taxon>Spermatophyta</taxon>
        <taxon>Magnoliopsida</taxon>
        <taxon>eudicotyledons</taxon>
        <taxon>Gunneridae</taxon>
        <taxon>Pentapetalae</taxon>
        <taxon>asterids</taxon>
        <taxon>lamiids</taxon>
        <taxon>Solanales</taxon>
        <taxon>Solanaceae</taxon>
        <taxon>Solanoideae</taxon>
        <taxon>Solaneae</taxon>
        <taxon>Solanum</taxon>
    </lineage>
</organism>
<dbReference type="GO" id="GO:0003824">
    <property type="term" value="F:catalytic activity"/>
    <property type="evidence" value="ECO:0007669"/>
    <property type="project" value="InterPro"/>
</dbReference>
<dbReference type="InterPro" id="IPR005135">
    <property type="entry name" value="Endo/exonuclease/phosphatase"/>
</dbReference>
<dbReference type="Pfam" id="PF00078">
    <property type="entry name" value="RVT_1"/>
    <property type="match status" value="1"/>
</dbReference>
<protein>
    <recommendedName>
        <fullName evidence="5">Reverse transcriptase domain-containing protein</fullName>
    </recommendedName>
</protein>
<evidence type="ECO:0000313" key="3">
    <source>
        <dbReference type="EMBL" id="WMV51889.1"/>
    </source>
</evidence>
<reference evidence="3" key="1">
    <citation type="submission" date="2023-08" db="EMBL/GenBank/DDBJ databases">
        <title>A de novo genome assembly of Solanum verrucosum Schlechtendal, a Mexican diploid species geographically isolated from the other diploid A-genome species in potato relatives.</title>
        <authorList>
            <person name="Hosaka K."/>
        </authorList>
    </citation>
    <scope>NUCLEOTIDE SEQUENCE</scope>
    <source>
        <tissue evidence="3">Young leaves</tissue>
    </source>
</reference>
<dbReference type="Proteomes" id="UP001234989">
    <property type="component" value="Chromosome 10"/>
</dbReference>
<dbReference type="PANTHER" id="PTHR19446">
    <property type="entry name" value="REVERSE TRANSCRIPTASES"/>
    <property type="match status" value="1"/>
</dbReference>
<dbReference type="Gene3D" id="3.60.10.10">
    <property type="entry name" value="Endonuclease/exonuclease/phosphatase"/>
    <property type="match status" value="1"/>
</dbReference>
<evidence type="ECO:0000313" key="4">
    <source>
        <dbReference type="Proteomes" id="UP001234989"/>
    </source>
</evidence>
<feature type="domain" description="Reverse transcriptase" evidence="1">
    <location>
        <begin position="421"/>
        <end position="509"/>
    </location>
</feature>
<feature type="domain" description="Endonuclease/exonuclease/phosphatase" evidence="2">
    <location>
        <begin position="87"/>
        <end position="238"/>
    </location>
</feature>
<dbReference type="InterPro" id="IPR036691">
    <property type="entry name" value="Endo/exonu/phosph_ase_sf"/>
</dbReference>
<evidence type="ECO:0000259" key="1">
    <source>
        <dbReference type="Pfam" id="PF00078"/>
    </source>
</evidence>
<gene>
    <name evidence="3" type="ORF">MTR67_045274</name>
</gene>
<keyword evidence="4" id="KW-1185">Reference proteome</keyword>
<evidence type="ECO:0008006" key="5">
    <source>
        <dbReference type="Google" id="ProtNLM"/>
    </source>
</evidence>
<name>A0AAF0ZWU5_SOLVR</name>
<dbReference type="EMBL" id="CP133621">
    <property type="protein sequence ID" value="WMV51889.1"/>
    <property type="molecule type" value="Genomic_DNA"/>
</dbReference>
<accession>A0AAF0ZWU5</accession>
<proteinExistence type="predicted"/>
<sequence length="514" mass="59274">MQQIVQLGETTLINCDASGCSKEAEERANHWVQSNILRLSQEFGAAFEGCIEEANVLFLKIDQKRNKEENSVLILTEKGENREFLRGLNMEDKRNLVRSRLQQGAADIIVLVETKLKGAVRDHIQQLGGNRWMGGIWMEALGSKGGIIIMWDKRSWKGEMVESGNQMITCKLSGINVDLTWFLTAVYASCDRNERNELWEELGAMKSFCEGPWVVCGDFNTTRFPSEKTNCTRLSGRADFKLATKLSLLKVKLKEWSKENKGNWRARKDQLLEQIGSLEIIQEARPLTDDELMMKAQWAMEYEETARNEDIHWRQRSRIQWIKEGDKNTKYFHRMATARKRINTIDSLMIDGAMSSDSMEIKRSIVDFYQNLYKESESRRPDLNIFDVQTITMEEQQWLTRRFEEEEKFEKSFNATFVALIPKKVGANDLRDFRPISLITGVYKIIAKVLAERLKRVISKLVNKHQMAFIKGRQIMDAALIASECIDTRIRGDVPGVMCKLDIEKAYDHLIGSS</sequence>
<evidence type="ECO:0000259" key="2">
    <source>
        <dbReference type="Pfam" id="PF03372"/>
    </source>
</evidence>